<organism evidence="9">
    <name type="scientific">Herbiconiux sp. A18JL235</name>
    <dbReference type="NCBI Taxonomy" id="3152363"/>
    <lineage>
        <taxon>Bacteria</taxon>
        <taxon>Bacillati</taxon>
        <taxon>Actinomycetota</taxon>
        <taxon>Actinomycetes</taxon>
        <taxon>Micrococcales</taxon>
        <taxon>Microbacteriaceae</taxon>
        <taxon>Herbiconiux</taxon>
    </lineage>
</organism>
<name>A0AB39BIP8_9MICO</name>
<proteinExistence type="inferred from homology"/>
<evidence type="ECO:0000259" key="8">
    <source>
        <dbReference type="PROSITE" id="PS50928"/>
    </source>
</evidence>
<keyword evidence="2 7" id="KW-0813">Transport</keyword>
<keyword evidence="4 7" id="KW-0812">Transmembrane</keyword>
<dbReference type="PANTHER" id="PTHR43163:SF6">
    <property type="entry name" value="DIPEPTIDE TRANSPORT SYSTEM PERMEASE PROTEIN DPPB-RELATED"/>
    <property type="match status" value="1"/>
</dbReference>
<dbReference type="CDD" id="cd06261">
    <property type="entry name" value="TM_PBP2"/>
    <property type="match status" value="1"/>
</dbReference>
<feature type="transmembrane region" description="Helical" evidence="7">
    <location>
        <begin position="12"/>
        <end position="33"/>
    </location>
</feature>
<dbReference type="GO" id="GO:0005886">
    <property type="term" value="C:plasma membrane"/>
    <property type="evidence" value="ECO:0007669"/>
    <property type="project" value="UniProtKB-SubCell"/>
</dbReference>
<dbReference type="Gene3D" id="1.10.3720.10">
    <property type="entry name" value="MetI-like"/>
    <property type="match status" value="1"/>
</dbReference>
<evidence type="ECO:0000256" key="1">
    <source>
        <dbReference type="ARBA" id="ARBA00004651"/>
    </source>
</evidence>
<evidence type="ECO:0000256" key="5">
    <source>
        <dbReference type="ARBA" id="ARBA00022989"/>
    </source>
</evidence>
<evidence type="ECO:0000256" key="4">
    <source>
        <dbReference type="ARBA" id="ARBA00022692"/>
    </source>
</evidence>
<dbReference type="Pfam" id="PF00528">
    <property type="entry name" value="BPD_transp_1"/>
    <property type="match status" value="1"/>
</dbReference>
<comment type="similarity">
    <text evidence="7">Belongs to the binding-protein-dependent transport system permease family.</text>
</comment>
<feature type="transmembrane region" description="Helical" evidence="7">
    <location>
        <begin position="203"/>
        <end position="223"/>
    </location>
</feature>
<feature type="transmembrane region" description="Helical" evidence="7">
    <location>
        <begin position="139"/>
        <end position="164"/>
    </location>
</feature>
<evidence type="ECO:0000256" key="2">
    <source>
        <dbReference type="ARBA" id="ARBA00022448"/>
    </source>
</evidence>
<keyword evidence="5 7" id="KW-1133">Transmembrane helix</keyword>
<dbReference type="EMBL" id="CP162511">
    <property type="protein sequence ID" value="XDI06270.1"/>
    <property type="molecule type" value="Genomic_DNA"/>
</dbReference>
<dbReference type="SUPFAM" id="SSF161098">
    <property type="entry name" value="MetI-like"/>
    <property type="match status" value="1"/>
</dbReference>
<comment type="subcellular location">
    <subcellularLocation>
        <location evidence="1 7">Cell membrane</location>
        <topology evidence="1 7">Multi-pass membrane protein</topology>
    </subcellularLocation>
</comment>
<keyword evidence="6 7" id="KW-0472">Membrane</keyword>
<sequence>MSPVVKLLAKRLLSAVILLWGVTVVTFLLVNVVPGDAAAANLSQQAYDDPEIRAAYRAKWGLDQPIWVQYGRYLGNILQGDLGVSQQTHRPVTADLQQYVPATLEIAIPAMLLAVVVAVALGMLSAMRKNRPTDTGIRAVALVGLSTPPFWLALVALYVFFYLLGWVPNGGRLSNFYDAPPTVTGMYTVDAVLAGQWDVWADAVWHLLLPVGILTALTVSGLVRFVRSAMIEVLDAEYIRAAVAKGLPGRLITWRHVFRAGLLPVLTVSGLMFASLLGGAVLVEQIISWPGLGQYAYKSAISLDLSSILGVTLFIAVVYTIINLVVDLMYSVIDPRIGAK</sequence>
<accession>A0AB39BIP8</accession>
<evidence type="ECO:0000313" key="9">
    <source>
        <dbReference type="EMBL" id="XDI06270.1"/>
    </source>
</evidence>
<dbReference type="RefSeq" id="WP_368498654.1">
    <property type="nucleotide sequence ID" value="NZ_CP162511.1"/>
</dbReference>
<dbReference type="AlphaFoldDB" id="A0AB39BIP8"/>
<dbReference type="InterPro" id="IPR045621">
    <property type="entry name" value="BPD_transp_1_N"/>
</dbReference>
<feature type="domain" description="ABC transmembrane type-1" evidence="8">
    <location>
        <begin position="100"/>
        <end position="330"/>
    </location>
</feature>
<dbReference type="PROSITE" id="PS50928">
    <property type="entry name" value="ABC_TM1"/>
    <property type="match status" value="1"/>
</dbReference>
<feature type="transmembrane region" description="Helical" evidence="7">
    <location>
        <begin position="106"/>
        <end position="127"/>
    </location>
</feature>
<keyword evidence="3" id="KW-1003">Cell membrane</keyword>
<dbReference type="Pfam" id="PF19300">
    <property type="entry name" value="BPD_transp_1_N"/>
    <property type="match status" value="1"/>
</dbReference>
<gene>
    <name evidence="9" type="ORF">ABFY20_04015</name>
</gene>
<feature type="transmembrane region" description="Helical" evidence="7">
    <location>
        <begin position="307"/>
        <end position="330"/>
    </location>
</feature>
<evidence type="ECO:0000256" key="6">
    <source>
        <dbReference type="ARBA" id="ARBA00023136"/>
    </source>
</evidence>
<dbReference type="InterPro" id="IPR000515">
    <property type="entry name" value="MetI-like"/>
</dbReference>
<feature type="transmembrane region" description="Helical" evidence="7">
    <location>
        <begin position="260"/>
        <end position="287"/>
    </location>
</feature>
<dbReference type="PANTHER" id="PTHR43163">
    <property type="entry name" value="DIPEPTIDE TRANSPORT SYSTEM PERMEASE PROTEIN DPPB-RELATED"/>
    <property type="match status" value="1"/>
</dbReference>
<evidence type="ECO:0000256" key="7">
    <source>
        <dbReference type="RuleBase" id="RU363032"/>
    </source>
</evidence>
<evidence type="ECO:0000256" key="3">
    <source>
        <dbReference type="ARBA" id="ARBA00022475"/>
    </source>
</evidence>
<dbReference type="InterPro" id="IPR035906">
    <property type="entry name" value="MetI-like_sf"/>
</dbReference>
<dbReference type="GO" id="GO:0071916">
    <property type="term" value="F:dipeptide transmembrane transporter activity"/>
    <property type="evidence" value="ECO:0007669"/>
    <property type="project" value="TreeGrafter"/>
</dbReference>
<protein>
    <submittedName>
        <fullName evidence="9">ABC transporter permease</fullName>
    </submittedName>
</protein>
<reference evidence="9" key="1">
    <citation type="submission" date="2024-05" db="EMBL/GenBank/DDBJ databases">
        <title>Herbiconiux sp. A18JL235.</title>
        <authorList>
            <person name="Zhang G."/>
        </authorList>
    </citation>
    <scope>NUCLEOTIDE SEQUENCE</scope>
    <source>
        <strain evidence="9">A18JL235</strain>
    </source>
</reference>